<dbReference type="GO" id="GO:0009788">
    <property type="term" value="P:negative regulation of abscisic acid-activated signaling pathway"/>
    <property type="evidence" value="ECO:0007669"/>
    <property type="project" value="InterPro"/>
</dbReference>
<dbReference type="PANTHER" id="PTHR47287:SF15">
    <property type="entry name" value="ZINC FINGER PROTEIN 3-LIKE"/>
    <property type="match status" value="1"/>
</dbReference>
<dbReference type="Proteomes" id="UP001386955">
    <property type="component" value="Unassembled WGS sequence"/>
</dbReference>
<evidence type="ECO:0000313" key="8">
    <source>
        <dbReference type="EMBL" id="KAK7380679.1"/>
    </source>
</evidence>
<evidence type="ECO:0000256" key="2">
    <source>
        <dbReference type="ARBA" id="ARBA00022723"/>
    </source>
</evidence>
<feature type="domain" description="C2H2-type" evidence="7">
    <location>
        <begin position="76"/>
        <end position="103"/>
    </location>
</feature>
<proteinExistence type="predicted"/>
<accession>A0AAN9P1X6</accession>
<dbReference type="SUPFAM" id="SSF57667">
    <property type="entry name" value="beta-beta-alpha zinc fingers"/>
    <property type="match status" value="1"/>
</dbReference>
<dbReference type="PROSITE" id="PS50157">
    <property type="entry name" value="ZINC_FINGER_C2H2_2"/>
    <property type="match status" value="1"/>
</dbReference>
<dbReference type="Pfam" id="PF13912">
    <property type="entry name" value="zf-C2H2_6"/>
    <property type="match status" value="1"/>
</dbReference>
<keyword evidence="5" id="KW-0539">Nucleus</keyword>
<name>A0AAN9P1X6_PSOTE</name>
<dbReference type="InterPro" id="IPR044246">
    <property type="entry name" value="ZFP3-like"/>
</dbReference>
<dbReference type="EMBL" id="JAYMYS010000009">
    <property type="protein sequence ID" value="KAK7380679.1"/>
    <property type="molecule type" value="Genomic_DNA"/>
</dbReference>
<evidence type="ECO:0000256" key="6">
    <source>
        <dbReference type="PROSITE-ProRule" id="PRU00042"/>
    </source>
</evidence>
<protein>
    <recommendedName>
        <fullName evidence="7">C2H2-type domain-containing protein</fullName>
    </recommendedName>
</protein>
<evidence type="ECO:0000256" key="1">
    <source>
        <dbReference type="ARBA" id="ARBA00004123"/>
    </source>
</evidence>
<evidence type="ECO:0000259" key="7">
    <source>
        <dbReference type="PROSITE" id="PS50157"/>
    </source>
</evidence>
<organism evidence="8 9">
    <name type="scientific">Psophocarpus tetragonolobus</name>
    <name type="common">Winged bean</name>
    <name type="synonym">Dolichos tetragonolobus</name>
    <dbReference type="NCBI Taxonomy" id="3891"/>
    <lineage>
        <taxon>Eukaryota</taxon>
        <taxon>Viridiplantae</taxon>
        <taxon>Streptophyta</taxon>
        <taxon>Embryophyta</taxon>
        <taxon>Tracheophyta</taxon>
        <taxon>Spermatophyta</taxon>
        <taxon>Magnoliopsida</taxon>
        <taxon>eudicotyledons</taxon>
        <taxon>Gunneridae</taxon>
        <taxon>Pentapetalae</taxon>
        <taxon>rosids</taxon>
        <taxon>fabids</taxon>
        <taxon>Fabales</taxon>
        <taxon>Fabaceae</taxon>
        <taxon>Papilionoideae</taxon>
        <taxon>50 kb inversion clade</taxon>
        <taxon>NPAAA clade</taxon>
        <taxon>indigoferoid/millettioid clade</taxon>
        <taxon>Phaseoleae</taxon>
        <taxon>Psophocarpus</taxon>
    </lineage>
</organism>
<keyword evidence="3 6" id="KW-0863">Zinc-finger</keyword>
<dbReference type="AlphaFoldDB" id="A0AAN9P1X6"/>
<comment type="caution">
    <text evidence="8">The sequence shown here is derived from an EMBL/GenBank/DDBJ whole genome shotgun (WGS) entry which is preliminary data.</text>
</comment>
<evidence type="ECO:0000256" key="3">
    <source>
        <dbReference type="ARBA" id="ARBA00022771"/>
    </source>
</evidence>
<comment type="subcellular location">
    <subcellularLocation>
        <location evidence="1">Nucleus</location>
    </subcellularLocation>
</comment>
<evidence type="ECO:0000313" key="9">
    <source>
        <dbReference type="Proteomes" id="UP001386955"/>
    </source>
</evidence>
<dbReference type="Gene3D" id="3.30.160.60">
    <property type="entry name" value="Classic Zinc Finger"/>
    <property type="match status" value="1"/>
</dbReference>
<reference evidence="8 9" key="1">
    <citation type="submission" date="2024-01" db="EMBL/GenBank/DDBJ databases">
        <title>The genomes of 5 underutilized Papilionoideae crops provide insights into root nodulation and disease resistanc.</title>
        <authorList>
            <person name="Jiang F."/>
        </authorList>
    </citation>
    <scope>NUCLEOTIDE SEQUENCE [LARGE SCALE GENOMIC DNA]</scope>
    <source>
        <strain evidence="8">DUOXIRENSHENG_FW03</strain>
        <tissue evidence="8">Leaves</tissue>
    </source>
</reference>
<keyword evidence="9" id="KW-1185">Reference proteome</keyword>
<evidence type="ECO:0000256" key="5">
    <source>
        <dbReference type="ARBA" id="ARBA00023242"/>
    </source>
</evidence>
<dbReference type="PROSITE" id="PS00028">
    <property type="entry name" value="ZINC_FINGER_C2H2_1"/>
    <property type="match status" value="1"/>
</dbReference>
<dbReference type="GO" id="GO:0008270">
    <property type="term" value="F:zinc ion binding"/>
    <property type="evidence" value="ECO:0007669"/>
    <property type="project" value="UniProtKB-KW"/>
</dbReference>
<dbReference type="InterPro" id="IPR036236">
    <property type="entry name" value="Znf_C2H2_sf"/>
</dbReference>
<keyword evidence="2" id="KW-0479">Metal-binding</keyword>
<keyword evidence="4" id="KW-0862">Zinc</keyword>
<dbReference type="GO" id="GO:0005634">
    <property type="term" value="C:nucleus"/>
    <property type="evidence" value="ECO:0007669"/>
    <property type="project" value="UniProtKB-SubCell"/>
</dbReference>
<gene>
    <name evidence="8" type="ORF">VNO78_33194</name>
</gene>
<dbReference type="PANTHER" id="PTHR47287">
    <property type="entry name" value="C2H2 AND C2HC ZINC FINGERS SUPERFAMILY PROTEIN"/>
    <property type="match status" value="1"/>
</dbReference>
<dbReference type="InterPro" id="IPR013087">
    <property type="entry name" value="Znf_C2H2_type"/>
</dbReference>
<evidence type="ECO:0000256" key="4">
    <source>
        <dbReference type="ARBA" id="ARBA00022833"/>
    </source>
</evidence>
<sequence>MSENLFLGGVEHRKLKRKIEEISSNDVVDLELSLSLKHANNKVVVDESSSKLLSGLIPKFLKRTNNQLIVSTQSQFSCKLCNMKFSNYQALGGHQTTHRRERAISRIDKKFHARNFGFGAHLFPCSTMAHHHHSSSHGQMHPMMTHMSTMPWSNFVPNYGNTHGLNNTSIGGQRFEMSNPWGMASHTPQNVCHKDLGLGFKHNEVASFNVANRTTMASFSLSDILGNQGVEHKQSSPSRPNLSLKL</sequence>